<dbReference type="InterPro" id="IPR008928">
    <property type="entry name" value="6-hairpin_glycosidase_sf"/>
</dbReference>
<gene>
    <name evidence="8" type="ORF">EDM21_04560</name>
</gene>
<reference evidence="8 9" key="1">
    <citation type="journal article" date="2019" name="Microorganisms">
        <title>Paenibacillus lutrae sp. nov., A Chitinolytic Species Isolated from A River Otter in Castril Natural Park, Granada, Spain.</title>
        <authorList>
            <person name="Rodriguez M."/>
            <person name="Reina J.C."/>
            <person name="Bejar V."/>
            <person name="Llamas I."/>
        </authorList>
    </citation>
    <scope>NUCLEOTIDE SEQUENCE [LARGE SCALE GENOMIC DNA]</scope>
    <source>
        <strain evidence="8 9">N10</strain>
    </source>
</reference>
<evidence type="ECO:0000256" key="5">
    <source>
        <dbReference type="PROSITE-ProRule" id="PRU10058"/>
    </source>
</evidence>
<dbReference type="PROSITE" id="PS00812">
    <property type="entry name" value="GLYCOSYL_HYDROL_F8"/>
    <property type="match status" value="1"/>
</dbReference>
<dbReference type="Pfam" id="PF01270">
    <property type="entry name" value="Glyco_hydro_8"/>
    <property type="match status" value="1"/>
</dbReference>
<keyword evidence="4 6" id="KW-0326">Glycosidase</keyword>
<dbReference type="InterPro" id="IPR002037">
    <property type="entry name" value="Glyco_hydro_8"/>
</dbReference>
<keyword evidence="6" id="KW-0624">Polysaccharide degradation</keyword>
<evidence type="ECO:0000256" key="4">
    <source>
        <dbReference type="ARBA" id="ARBA00023295"/>
    </source>
</evidence>
<dbReference type="RefSeq" id="WP_157333810.1">
    <property type="nucleotide sequence ID" value="NZ_RHLK01000002.1"/>
</dbReference>
<evidence type="ECO:0000256" key="7">
    <source>
        <dbReference type="SAM" id="SignalP"/>
    </source>
</evidence>
<comment type="similarity">
    <text evidence="1 6">Belongs to the glycosyl hydrolase 8 (cellulase D) family.</text>
</comment>
<dbReference type="InterPro" id="IPR012341">
    <property type="entry name" value="6hp_glycosidase-like_sf"/>
</dbReference>
<sequence>MKKKWLTLSLNTCLLCSLAASAVAGPALEGSAASVSASANGSGPLVQNPAAVNAAAALKPFPQHVSYTPGTIKPGNYTQAQMDQQVQQKYNEWKAGYLVKHPKISNQYYVFYNKENIVTEPANVVSCSEGHGYGMIITAYMAGYDANAQSYFDGLYRFYKAHPSSIDPALMAWQQAKDSSGNIVDTSGSDAATDGDMDIAYALLLADKQWGSTGGINYKSEALKVINAILKREVHAAYYHLKLGDWASDSDTKYGPGTRPSDYMLNHLKAFKSASGNAKWDQVADRTYSIINTIFASHSPNTGLMPDFVVRKSNGTYAPAPEMYLEEATDNDYSWNSSRTPWRIATDYLVSGDSRALSQLRKMNNWIQTKTGGNPAKIGSGYTLSGGVLDSSHAIAFTAPFAVSAMVDASNQQWLNKVWSDIVNSPTSDSYYFDNSIRLLSMITVSGNWWKPY</sequence>
<dbReference type="Gene3D" id="1.50.10.10">
    <property type="match status" value="1"/>
</dbReference>
<dbReference type="GO" id="GO:0000272">
    <property type="term" value="P:polysaccharide catabolic process"/>
    <property type="evidence" value="ECO:0007669"/>
    <property type="project" value="UniProtKB-KW"/>
</dbReference>
<dbReference type="PRINTS" id="PR00735">
    <property type="entry name" value="GLHYDRLASE8"/>
</dbReference>
<feature type="active site" description="Nucleophile" evidence="5">
    <location>
        <position position="194"/>
    </location>
</feature>
<feature type="chain" id="PRO_5039653401" description="Glucanase" evidence="7">
    <location>
        <begin position="25"/>
        <end position="453"/>
    </location>
</feature>
<dbReference type="AlphaFoldDB" id="A0A7X3FFK3"/>
<dbReference type="SUPFAM" id="SSF48208">
    <property type="entry name" value="Six-hairpin glycosidases"/>
    <property type="match status" value="1"/>
</dbReference>
<evidence type="ECO:0000313" key="8">
    <source>
        <dbReference type="EMBL" id="MVO98798.1"/>
    </source>
</evidence>
<evidence type="ECO:0000313" key="9">
    <source>
        <dbReference type="Proteomes" id="UP000490800"/>
    </source>
</evidence>
<accession>A0A7X3FFK3</accession>
<evidence type="ECO:0000256" key="3">
    <source>
        <dbReference type="ARBA" id="ARBA00022801"/>
    </source>
</evidence>
<comment type="caution">
    <text evidence="8">The sequence shown here is derived from an EMBL/GenBank/DDBJ whole genome shotgun (WGS) entry which is preliminary data.</text>
</comment>
<keyword evidence="2 7" id="KW-0732">Signal</keyword>
<protein>
    <recommendedName>
        <fullName evidence="6">Glucanase</fullName>
        <ecNumber evidence="6">3.2.1.-</ecNumber>
    </recommendedName>
</protein>
<evidence type="ECO:0000256" key="2">
    <source>
        <dbReference type="ARBA" id="ARBA00022729"/>
    </source>
</evidence>
<keyword evidence="6" id="KW-0119">Carbohydrate metabolism</keyword>
<keyword evidence="3 6" id="KW-0378">Hydrolase</keyword>
<dbReference type="EMBL" id="RHLK01000002">
    <property type="protein sequence ID" value="MVO98798.1"/>
    <property type="molecule type" value="Genomic_DNA"/>
</dbReference>
<feature type="signal peptide" evidence="7">
    <location>
        <begin position="1"/>
        <end position="24"/>
    </location>
</feature>
<dbReference type="OrthoDB" id="9803461at2"/>
<dbReference type="InterPro" id="IPR019834">
    <property type="entry name" value="Glyco_hydro_8_CS"/>
</dbReference>
<name>A0A7X3FFK3_9BACL</name>
<keyword evidence="9" id="KW-1185">Reference proteome</keyword>
<dbReference type="GO" id="GO:0004553">
    <property type="term" value="F:hydrolase activity, hydrolyzing O-glycosyl compounds"/>
    <property type="evidence" value="ECO:0007669"/>
    <property type="project" value="InterPro"/>
</dbReference>
<dbReference type="EC" id="3.2.1.-" evidence="6"/>
<organism evidence="8 9">
    <name type="scientific">Paenibacillus lutrae</name>
    <dbReference type="NCBI Taxonomy" id="2078573"/>
    <lineage>
        <taxon>Bacteria</taxon>
        <taxon>Bacillati</taxon>
        <taxon>Bacillota</taxon>
        <taxon>Bacilli</taxon>
        <taxon>Bacillales</taxon>
        <taxon>Paenibacillaceae</taxon>
        <taxon>Paenibacillus</taxon>
    </lineage>
</organism>
<dbReference type="Proteomes" id="UP000490800">
    <property type="component" value="Unassembled WGS sequence"/>
</dbReference>
<evidence type="ECO:0000256" key="1">
    <source>
        <dbReference type="ARBA" id="ARBA00009209"/>
    </source>
</evidence>
<evidence type="ECO:0000256" key="6">
    <source>
        <dbReference type="RuleBase" id="RU361167"/>
    </source>
</evidence>
<proteinExistence type="inferred from homology"/>